<dbReference type="OrthoDB" id="118844at2759"/>
<dbReference type="RefSeq" id="XP_008891188.1">
    <property type="nucleotide sequence ID" value="XM_008892940.1"/>
</dbReference>
<evidence type="ECO:0000313" key="1">
    <source>
        <dbReference type="EMBL" id="ETN24003.1"/>
    </source>
</evidence>
<evidence type="ECO:0000313" key="2">
    <source>
        <dbReference type="Proteomes" id="UP000018817"/>
    </source>
</evidence>
<organism evidence="1 2">
    <name type="scientific">Phytophthora nicotianae (strain INRA-310)</name>
    <name type="common">Phytophthora parasitica</name>
    <dbReference type="NCBI Taxonomy" id="761204"/>
    <lineage>
        <taxon>Eukaryota</taxon>
        <taxon>Sar</taxon>
        <taxon>Stramenopiles</taxon>
        <taxon>Oomycota</taxon>
        <taxon>Peronosporomycetes</taxon>
        <taxon>Peronosporales</taxon>
        <taxon>Peronosporaceae</taxon>
        <taxon>Phytophthora</taxon>
    </lineage>
</organism>
<dbReference type="AlphaFoldDB" id="W2REY0"/>
<dbReference type="GeneID" id="20189341"/>
<name>W2REY0_PHYN3</name>
<dbReference type="OMA" id="SHERCEH"/>
<sequence>MFDTFNAARTAIVDQNDSIYTYETRYDTYRILARLYRCRSHERCEHRFKIKELRYQGVPTTYQLEESGQHGATGISVQRRGIHPLLVEEIDSLLRMGWGAQQLRSTLLHRFRHQPERLRLIPTRKQLENRKALLVKSANGWEILNHASFTAWAIDLVCMSREQFMSVTDPRDSSMDEIIVLDTFTVSGEEDEGTSFGVIVSSRPVFRNIANSVRDQGNELVCASDGTFKLHFGGWTVVDCRSTAVTWSRGTAVHRLIPWVYMIVRSESTAAYTRMFQIVREKSMAFLDIEVNVASGSLDHSDLLKKKTLLVDADLFAEMIKPDVYLLKSSRTHAQFVKLAVVVIENWIARGDDVYAQWFKDLYLTERWNRWHIKRAAVGGITPSQQGIESHHCVIKKTCVPSSRAFTTGVLNGILPRIMKGDEENLCLRFTAKGLFPLRC</sequence>
<dbReference type="EMBL" id="KI669561">
    <property type="protein sequence ID" value="ETN24003.1"/>
    <property type="molecule type" value="Genomic_DNA"/>
</dbReference>
<reference evidence="2" key="1">
    <citation type="submission" date="2011-12" db="EMBL/GenBank/DDBJ databases">
        <authorList>
            <consortium name="The Broad Institute Genome Sequencing Platform"/>
            <person name="Russ C."/>
            <person name="Tyler B."/>
            <person name="Panabieres F."/>
            <person name="Shan W."/>
            <person name="Tripathy S."/>
            <person name="Grunwald N."/>
            <person name="Machado M."/>
            <person name="Young S.K."/>
            <person name="Zeng Q."/>
            <person name="Gargeya S."/>
            <person name="Fitzgerald M."/>
            <person name="Haas B."/>
            <person name="Abouelleil A."/>
            <person name="Alvarado L."/>
            <person name="Arachchi H.M."/>
            <person name="Berlin A."/>
            <person name="Chapman S.B."/>
            <person name="Gearin G."/>
            <person name="Goldberg J."/>
            <person name="Griggs A."/>
            <person name="Gujja S."/>
            <person name="Hansen M."/>
            <person name="Heiman D."/>
            <person name="Howarth C."/>
            <person name="Larimer J."/>
            <person name="Lui A."/>
            <person name="MacDonald P.J.P."/>
            <person name="McCowen C."/>
            <person name="Montmayeur A."/>
            <person name="Murphy C."/>
            <person name="Neiman D."/>
            <person name="Pearson M."/>
            <person name="Priest M."/>
            <person name="Roberts A."/>
            <person name="Saif S."/>
            <person name="Shea T."/>
            <person name="Sisk P."/>
            <person name="Stolte C."/>
            <person name="Sykes S."/>
            <person name="Wortman J."/>
            <person name="Nusbaum C."/>
            <person name="Birren B."/>
        </authorList>
    </citation>
    <scope>NUCLEOTIDE SEQUENCE [LARGE SCALE GENOMIC DNA]</scope>
    <source>
        <strain evidence="2">INRA-310</strain>
    </source>
</reference>
<evidence type="ECO:0008006" key="3">
    <source>
        <dbReference type="Google" id="ProtNLM"/>
    </source>
</evidence>
<protein>
    <recommendedName>
        <fullName evidence="3">MULE transposase domain-containing protein</fullName>
    </recommendedName>
</protein>
<reference evidence="1 2" key="2">
    <citation type="submission" date="2013-11" db="EMBL/GenBank/DDBJ databases">
        <title>The Genome Sequence of Phytophthora parasitica INRA-310.</title>
        <authorList>
            <consortium name="The Broad Institute Genomics Platform"/>
            <person name="Russ C."/>
            <person name="Tyler B."/>
            <person name="Panabieres F."/>
            <person name="Shan W."/>
            <person name="Tripathy S."/>
            <person name="Grunwald N."/>
            <person name="Machado M."/>
            <person name="Johnson C.S."/>
            <person name="Arredondo F."/>
            <person name="Hong C."/>
            <person name="Coffey M."/>
            <person name="Young S.K."/>
            <person name="Zeng Q."/>
            <person name="Gargeya S."/>
            <person name="Fitzgerald M."/>
            <person name="Abouelleil A."/>
            <person name="Alvarado L."/>
            <person name="Chapman S.B."/>
            <person name="Gainer-Dewar J."/>
            <person name="Goldberg J."/>
            <person name="Griggs A."/>
            <person name="Gujja S."/>
            <person name="Hansen M."/>
            <person name="Howarth C."/>
            <person name="Imamovic A."/>
            <person name="Ireland A."/>
            <person name="Larimer J."/>
            <person name="McCowan C."/>
            <person name="Murphy C."/>
            <person name="Pearson M."/>
            <person name="Poon T.W."/>
            <person name="Priest M."/>
            <person name="Roberts A."/>
            <person name="Saif S."/>
            <person name="Shea T."/>
            <person name="Sykes S."/>
            <person name="Wortman J."/>
            <person name="Nusbaum C."/>
            <person name="Birren B."/>
        </authorList>
    </citation>
    <scope>NUCLEOTIDE SEQUENCE [LARGE SCALE GENOMIC DNA]</scope>
    <source>
        <strain evidence="1 2">INRA-310</strain>
    </source>
</reference>
<gene>
    <name evidence="1" type="ORF">PPTG_20742</name>
</gene>
<proteinExistence type="predicted"/>
<dbReference type="VEuPathDB" id="FungiDB:PPTG_20742"/>
<accession>W2REY0</accession>
<dbReference type="Proteomes" id="UP000018817">
    <property type="component" value="Unassembled WGS sequence"/>
</dbReference>